<comment type="caution">
    <text evidence="1">The sequence shown here is derived from an EMBL/GenBank/DDBJ whole genome shotgun (WGS) entry which is preliminary data.</text>
</comment>
<gene>
    <name evidence="1" type="ORF">MML48_4g00002590</name>
</gene>
<proteinExistence type="predicted"/>
<name>A0ACB9T6T2_HOLOL</name>
<reference evidence="1" key="1">
    <citation type="submission" date="2022-04" db="EMBL/GenBank/DDBJ databases">
        <title>Chromosome-scale genome assembly of Holotrichia oblita Faldermann.</title>
        <authorList>
            <person name="Rongchong L."/>
        </authorList>
    </citation>
    <scope>NUCLEOTIDE SEQUENCE</scope>
    <source>
        <strain evidence="1">81SQS9</strain>
    </source>
</reference>
<sequence length="595" mass="67934">MSPILRQVNAVGCNRILIFFLAIWLVILLFTGLPLITTHVNNLDNKNSERLTRALLDLEALRKQNNELQELFRDIKLGDLKAEEREVIENFQMRLTKAEHPSKSVQDIGFVSQKEEPNTQYELLRRRIGSNTEEFWYFISSELQNLRKQITDSAPNAQQSLTPSIDHILSLGTEHKRSLIHDIRALAENDGYSTWRELEANDLSNIVQSRLRYIQNPPDCKSAKKLVCNLNKGCGYGCQLHHVVYCFLVAYGTERTLILKSKGWRYNKGGWDHIFKPISDSCIYDSSESGSNWPGSIDSQVITLPIIDSISPRPPYLPLSVPEDLAPRLIRLHGDPIVWWVGQFLKYLLRPQEKTSAFLQEAMSNIGFKRPIVGVHVRRTDKVGTEAAYHSIDEYMHAVNEYYDQLELKQPVDKRRVYLATDDPKVIQEAYGKYPHYEILADPSISKSAAVSTRYSESSLNGIIVDIHMLSMSDYLVCTFSSQVCRVAYEIMQNYYPDASDKFRSLDDIYYYGGQNPHNRMAVLPHDGHNNGELSMLPGDLIGVAGNHWNGYSKGKNLRTKQIGLYPSFKVKDKVEIVKLPVYPEAADTDKEEDT</sequence>
<organism evidence="1 2">
    <name type="scientific">Holotrichia oblita</name>
    <name type="common">Chafer beetle</name>
    <dbReference type="NCBI Taxonomy" id="644536"/>
    <lineage>
        <taxon>Eukaryota</taxon>
        <taxon>Metazoa</taxon>
        <taxon>Ecdysozoa</taxon>
        <taxon>Arthropoda</taxon>
        <taxon>Hexapoda</taxon>
        <taxon>Insecta</taxon>
        <taxon>Pterygota</taxon>
        <taxon>Neoptera</taxon>
        <taxon>Endopterygota</taxon>
        <taxon>Coleoptera</taxon>
        <taxon>Polyphaga</taxon>
        <taxon>Scarabaeiformia</taxon>
        <taxon>Scarabaeidae</taxon>
        <taxon>Melolonthinae</taxon>
        <taxon>Holotrichia</taxon>
    </lineage>
</organism>
<dbReference type="Proteomes" id="UP001056778">
    <property type="component" value="Chromosome 4"/>
</dbReference>
<keyword evidence="2" id="KW-1185">Reference proteome</keyword>
<dbReference type="EMBL" id="CM043018">
    <property type="protein sequence ID" value="KAI4462501.1"/>
    <property type="molecule type" value="Genomic_DNA"/>
</dbReference>
<accession>A0ACB9T6T2</accession>
<evidence type="ECO:0000313" key="2">
    <source>
        <dbReference type="Proteomes" id="UP001056778"/>
    </source>
</evidence>
<protein>
    <submittedName>
        <fullName evidence="1">Alpha- 16 -fucosyltransferase</fullName>
    </submittedName>
</protein>
<evidence type="ECO:0000313" key="1">
    <source>
        <dbReference type="EMBL" id="KAI4462501.1"/>
    </source>
</evidence>